<dbReference type="InterPro" id="IPR036388">
    <property type="entry name" value="WH-like_DNA-bd_sf"/>
</dbReference>
<name>A0A1G2Q1V5_9BACT</name>
<dbReference type="GO" id="GO:0009294">
    <property type="term" value="P:DNA-mediated transformation"/>
    <property type="evidence" value="ECO:0007669"/>
    <property type="project" value="InterPro"/>
</dbReference>
<comment type="caution">
    <text evidence="4">The sequence shown here is derived from an EMBL/GenBank/DDBJ whole genome shotgun (WGS) entry which is preliminary data.</text>
</comment>
<dbReference type="Gene3D" id="1.10.10.10">
    <property type="entry name" value="Winged helix-like DNA-binding domain superfamily/Winged helix DNA-binding domain"/>
    <property type="match status" value="1"/>
</dbReference>
<proteinExistence type="inferred from homology"/>
<gene>
    <name evidence="4" type="ORF">A2388_01165</name>
</gene>
<dbReference type="InterPro" id="IPR057666">
    <property type="entry name" value="DrpA_SLOG"/>
</dbReference>
<evidence type="ECO:0000256" key="1">
    <source>
        <dbReference type="ARBA" id="ARBA00006525"/>
    </source>
</evidence>
<feature type="domain" description="DprA winged helix" evidence="3">
    <location>
        <begin position="296"/>
        <end position="349"/>
    </location>
</feature>
<evidence type="ECO:0000313" key="4">
    <source>
        <dbReference type="EMBL" id="OHA54556.1"/>
    </source>
</evidence>
<feature type="domain" description="Smf/DprA SLOG" evidence="2">
    <location>
        <begin position="82"/>
        <end position="291"/>
    </location>
</feature>
<evidence type="ECO:0000313" key="5">
    <source>
        <dbReference type="Proteomes" id="UP000177575"/>
    </source>
</evidence>
<accession>A0A1G2Q1V5</accession>
<dbReference type="PANTHER" id="PTHR43022:SF1">
    <property type="entry name" value="PROTEIN SMF"/>
    <property type="match status" value="1"/>
</dbReference>
<dbReference type="NCBIfam" id="TIGR00732">
    <property type="entry name" value="dprA"/>
    <property type="match status" value="1"/>
</dbReference>
<sequence length="361" mass="38691">MSSGNQNSAYYVAFARLPKLGPKGFALLRSHFPTMAEAWQASAGELKQAGLETSLVQAIIAHRQKIDVAASYQEIEKLQLEVVTIADPIYPKLLKEIYDPPALLFIRGDLKILENLCLAIVGSRRATSYGLTMAREIANTLAQVGVTIISGLAYGIDASAHKATIEAGGKTAAVMASGLDQIYPSANHKLANEILDKGGLWISEFPPQTAPLKQNFPFRNRIIAGLAQGTIVIEAAKTSGALLTAKHALEANREVFAVPGNATSPASVGTNELLKQGAHLITEASDVLSAFGLKAETTAAREPLTADLQSLLEKLPYEPTHLETLVRLLNLPASNLTSGLTLLELKGYLKDEGSGRYRRLK</sequence>
<evidence type="ECO:0000259" key="2">
    <source>
        <dbReference type="Pfam" id="PF02481"/>
    </source>
</evidence>
<dbReference type="PANTHER" id="PTHR43022">
    <property type="entry name" value="PROTEIN SMF"/>
    <property type="match status" value="1"/>
</dbReference>
<dbReference type="Pfam" id="PF17782">
    <property type="entry name" value="WHD_DprA"/>
    <property type="match status" value="1"/>
</dbReference>
<dbReference type="AlphaFoldDB" id="A0A1G2Q1V5"/>
<comment type="similarity">
    <text evidence="1">Belongs to the DprA/Smf family.</text>
</comment>
<dbReference type="InterPro" id="IPR041614">
    <property type="entry name" value="DprA_WH"/>
</dbReference>
<organism evidence="4 5">
    <name type="scientific">Candidatus Veblenbacteria bacterium RIFOXYB1_FULL_43_13</name>
    <dbReference type="NCBI Taxonomy" id="1802426"/>
    <lineage>
        <taxon>Bacteria</taxon>
        <taxon>Candidatus Vebleniibacteriota</taxon>
    </lineage>
</organism>
<dbReference type="Gene3D" id="3.40.50.450">
    <property type="match status" value="1"/>
</dbReference>
<dbReference type="Proteomes" id="UP000177575">
    <property type="component" value="Unassembled WGS sequence"/>
</dbReference>
<evidence type="ECO:0000259" key="3">
    <source>
        <dbReference type="Pfam" id="PF17782"/>
    </source>
</evidence>
<dbReference type="InterPro" id="IPR003488">
    <property type="entry name" value="DprA"/>
</dbReference>
<protein>
    <submittedName>
        <fullName evidence="4">DNA protecting protein DprA</fullName>
    </submittedName>
</protein>
<dbReference type="EMBL" id="MHTC01000047">
    <property type="protein sequence ID" value="OHA54556.1"/>
    <property type="molecule type" value="Genomic_DNA"/>
</dbReference>
<dbReference type="SUPFAM" id="SSF102405">
    <property type="entry name" value="MCP/YpsA-like"/>
    <property type="match status" value="1"/>
</dbReference>
<reference evidence="4 5" key="1">
    <citation type="journal article" date="2016" name="Nat. Commun.">
        <title>Thousands of microbial genomes shed light on interconnected biogeochemical processes in an aquifer system.</title>
        <authorList>
            <person name="Anantharaman K."/>
            <person name="Brown C.T."/>
            <person name="Hug L.A."/>
            <person name="Sharon I."/>
            <person name="Castelle C.J."/>
            <person name="Probst A.J."/>
            <person name="Thomas B.C."/>
            <person name="Singh A."/>
            <person name="Wilkins M.J."/>
            <person name="Karaoz U."/>
            <person name="Brodie E.L."/>
            <person name="Williams K.H."/>
            <person name="Hubbard S.S."/>
            <person name="Banfield J.F."/>
        </authorList>
    </citation>
    <scope>NUCLEOTIDE SEQUENCE [LARGE SCALE GENOMIC DNA]</scope>
</reference>
<dbReference type="Pfam" id="PF02481">
    <property type="entry name" value="DNA_processg_A"/>
    <property type="match status" value="1"/>
</dbReference>